<dbReference type="EMBL" id="JYDO01000018">
    <property type="protein sequence ID" value="KRZ77553.1"/>
    <property type="molecule type" value="Genomic_DNA"/>
</dbReference>
<dbReference type="Proteomes" id="UP000054843">
    <property type="component" value="Unassembled WGS sequence"/>
</dbReference>
<comment type="caution">
    <text evidence="2">The sequence shown here is derived from an EMBL/GenBank/DDBJ whole genome shotgun (WGS) entry which is preliminary data.</text>
</comment>
<proteinExistence type="predicted"/>
<evidence type="ECO:0000313" key="3">
    <source>
        <dbReference type="Proteomes" id="UP000054843"/>
    </source>
</evidence>
<organism evidence="2 3">
    <name type="scientific">Trichinella papuae</name>
    <dbReference type="NCBI Taxonomy" id="268474"/>
    <lineage>
        <taxon>Eukaryota</taxon>
        <taxon>Metazoa</taxon>
        <taxon>Ecdysozoa</taxon>
        <taxon>Nematoda</taxon>
        <taxon>Enoplea</taxon>
        <taxon>Dorylaimia</taxon>
        <taxon>Trichinellida</taxon>
        <taxon>Trichinellidae</taxon>
        <taxon>Trichinella</taxon>
    </lineage>
</organism>
<name>A0A0V1N0M4_9BILA</name>
<dbReference type="AlphaFoldDB" id="A0A0V1N0M4"/>
<keyword evidence="3" id="KW-1185">Reference proteome</keyword>
<sequence length="113" mass="13175">MAARHRLVMYVPKEKVPSKHERQPSPHARFGRNVVGGGIRRENWKHTNRYDKVDTQCLPKLYRRALAMVTIAVFFFLHMEKLVPRIKDEKLKNEKQNLGKKNQAAGTLSHIFA</sequence>
<evidence type="ECO:0000313" key="2">
    <source>
        <dbReference type="EMBL" id="KRZ77553.1"/>
    </source>
</evidence>
<protein>
    <submittedName>
        <fullName evidence="2">Uncharacterized protein</fullName>
    </submittedName>
</protein>
<feature type="region of interest" description="Disordered" evidence="1">
    <location>
        <begin position="12"/>
        <end position="33"/>
    </location>
</feature>
<accession>A0A0V1N0M4</accession>
<feature type="compositionally biased region" description="Basic and acidic residues" evidence="1">
    <location>
        <begin position="12"/>
        <end position="24"/>
    </location>
</feature>
<reference evidence="2 3" key="1">
    <citation type="submission" date="2015-01" db="EMBL/GenBank/DDBJ databases">
        <title>Evolution of Trichinella species and genotypes.</title>
        <authorList>
            <person name="Korhonen P.K."/>
            <person name="Edoardo P."/>
            <person name="Giuseppe L.R."/>
            <person name="Gasser R.B."/>
        </authorList>
    </citation>
    <scope>NUCLEOTIDE SEQUENCE [LARGE SCALE GENOMIC DNA]</scope>
    <source>
        <strain evidence="2">ISS1980</strain>
    </source>
</reference>
<evidence type="ECO:0000256" key="1">
    <source>
        <dbReference type="SAM" id="MobiDB-lite"/>
    </source>
</evidence>
<gene>
    <name evidence="2" type="ORF">T10_13383</name>
</gene>